<comment type="similarity">
    <text evidence="1 10">Belongs to the amidase family. GatA subfamily.</text>
</comment>
<reference evidence="12 13" key="1">
    <citation type="submission" date="2023-04" db="EMBL/GenBank/DDBJ databases">
        <title>A long-awaited taxogenomic arrangement of the family Halomonadaceae.</title>
        <authorList>
            <person name="De La Haba R."/>
            <person name="Chuvochina M."/>
            <person name="Wittouck S."/>
            <person name="Arahal D.R."/>
            <person name="Sanchez-Porro C."/>
            <person name="Hugenholtz P."/>
            <person name="Ventosa A."/>
        </authorList>
    </citation>
    <scope>NUCLEOTIDE SEQUENCE [LARGE SCALE GENOMIC DNA]</scope>
    <source>
        <strain evidence="12 13">DSM 17332</strain>
    </source>
</reference>
<evidence type="ECO:0000313" key="12">
    <source>
        <dbReference type="EMBL" id="MDR5891570.1"/>
    </source>
</evidence>
<dbReference type="NCBIfam" id="TIGR00132">
    <property type="entry name" value="gatA"/>
    <property type="match status" value="1"/>
</dbReference>
<evidence type="ECO:0000256" key="10">
    <source>
        <dbReference type="HAMAP-Rule" id="MF_00120"/>
    </source>
</evidence>
<dbReference type="InterPro" id="IPR036928">
    <property type="entry name" value="AS_sf"/>
</dbReference>
<keyword evidence="7 10" id="KW-0067">ATP-binding</keyword>
<evidence type="ECO:0000256" key="9">
    <source>
        <dbReference type="ARBA" id="ARBA00047407"/>
    </source>
</evidence>
<evidence type="ECO:0000256" key="5">
    <source>
        <dbReference type="ARBA" id="ARBA00022598"/>
    </source>
</evidence>
<dbReference type="Pfam" id="PF01425">
    <property type="entry name" value="Amidase"/>
    <property type="match status" value="1"/>
</dbReference>
<dbReference type="InterPro" id="IPR023631">
    <property type="entry name" value="Amidase_dom"/>
</dbReference>
<evidence type="ECO:0000256" key="8">
    <source>
        <dbReference type="ARBA" id="ARBA00022917"/>
    </source>
</evidence>
<dbReference type="InterPro" id="IPR000120">
    <property type="entry name" value="Amidase"/>
</dbReference>
<comment type="function">
    <text evidence="10">Allows the formation of correctly charged Gln-tRNA(Gln) through the transamidation of misacylated Glu-tRNA(Gln) in organisms which lack glutaminyl-tRNA synthetase. The reaction takes place in the presence of glutamine and ATP through an activated gamma-phospho-Glu-tRNA(Gln).</text>
</comment>
<dbReference type="EMBL" id="JARWAL010000001">
    <property type="protein sequence ID" value="MDR5891570.1"/>
    <property type="molecule type" value="Genomic_DNA"/>
</dbReference>
<keyword evidence="5 10" id="KW-0436">Ligase</keyword>
<gene>
    <name evidence="10 12" type="primary">gatA</name>
    <name evidence="12" type="ORF">QC820_01980</name>
</gene>
<evidence type="ECO:0000256" key="6">
    <source>
        <dbReference type="ARBA" id="ARBA00022741"/>
    </source>
</evidence>
<feature type="active site" description="Acyl-ester intermediate" evidence="10">
    <location>
        <position position="175"/>
    </location>
</feature>
<accession>A0ABU1GHT7</accession>
<evidence type="ECO:0000256" key="3">
    <source>
        <dbReference type="ARBA" id="ARBA00012739"/>
    </source>
</evidence>
<comment type="subunit">
    <text evidence="2 10">Heterotrimer of A, B and C subunits.</text>
</comment>
<organism evidence="12 13">
    <name type="scientific">Halomonas mongoliensis</name>
    <dbReference type="NCBI Taxonomy" id="321265"/>
    <lineage>
        <taxon>Bacteria</taxon>
        <taxon>Pseudomonadati</taxon>
        <taxon>Pseudomonadota</taxon>
        <taxon>Gammaproteobacteria</taxon>
        <taxon>Oceanospirillales</taxon>
        <taxon>Halomonadaceae</taxon>
        <taxon>Halomonas</taxon>
    </lineage>
</organism>
<dbReference type="SUPFAM" id="SSF75304">
    <property type="entry name" value="Amidase signature (AS) enzymes"/>
    <property type="match status" value="1"/>
</dbReference>
<keyword evidence="13" id="KW-1185">Reference proteome</keyword>
<dbReference type="EC" id="6.3.5.7" evidence="3 10"/>
<evidence type="ECO:0000256" key="7">
    <source>
        <dbReference type="ARBA" id="ARBA00022840"/>
    </source>
</evidence>
<dbReference type="Gene3D" id="3.90.1300.10">
    <property type="entry name" value="Amidase signature (AS) domain"/>
    <property type="match status" value="1"/>
</dbReference>
<comment type="caution">
    <text evidence="12">The sequence shown here is derived from an EMBL/GenBank/DDBJ whole genome shotgun (WGS) entry which is preliminary data.</text>
</comment>
<dbReference type="PANTHER" id="PTHR11895">
    <property type="entry name" value="TRANSAMIDASE"/>
    <property type="match status" value="1"/>
</dbReference>
<keyword evidence="8 10" id="KW-0648">Protein biosynthesis</keyword>
<keyword evidence="6 10" id="KW-0547">Nucleotide-binding</keyword>
<dbReference type="InterPro" id="IPR004412">
    <property type="entry name" value="GatA"/>
</dbReference>
<protein>
    <recommendedName>
        <fullName evidence="4 10">Glutamyl-tRNA(Gln) amidotransferase subunit A</fullName>
        <shortName evidence="10">Glu-ADT subunit A</shortName>
        <ecNumber evidence="3 10">6.3.5.7</ecNumber>
    </recommendedName>
</protein>
<evidence type="ECO:0000313" key="13">
    <source>
        <dbReference type="Proteomes" id="UP001252270"/>
    </source>
</evidence>
<sequence>MHDKTLTELAAALTAGEFTSRELTEHLLARIERLDGELNSFITVTPEAALAAADAADAARARGEAGPLTGLPVAIKDLFCTQGVLTTAGSKMLANFVSPYDATVVERLKAAGTVSLGKVNLDEFAMGSSNENSAFGAVKNPWDATAVPGGSSGGSAAAVAAGLAPAAMGTDTGGSIRQPAAFCGITGLKPTYGRVSRWGIIAYASSLDQAGPMARSASDCALLLNAIAGHDPKDSTSVARGVPDYTEELGAPLTGLKIGLPVEYFGDGLDPEVETAVREAVRVYESLGATVREVSLPHTHYAIPAYYVIAPAEASSNLSRYDGVRFGHRCQAPSDLIDLYKRSRAEGFGEEVKRRILIGTHTLSEGFFDAYYKKAQQVRRLIRQDFLDAFEEVDVLMGPASPTPAFDLGAKKDPVSMYLQDIYTIAVNLAGIPGISVPAGFVKGRPVGLQILGTHFAEARLLNVAHRFQQATDWHLRRPELAEETT</sequence>
<evidence type="ECO:0000259" key="11">
    <source>
        <dbReference type="Pfam" id="PF01425"/>
    </source>
</evidence>
<evidence type="ECO:0000256" key="1">
    <source>
        <dbReference type="ARBA" id="ARBA00008069"/>
    </source>
</evidence>
<dbReference type="RefSeq" id="WP_253443876.1">
    <property type="nucleotide sequence ID" value="NZ_JARWAL010000001.1"/>
</dbReference>
<dbReference type="PROSITE" id="PS00571">
    <property type="entry name" value="AMIDASES"/>
    <property type="match status" value="1"/>
</dbReference>
<dbReference type="Proteomes" id="UP001252270">
    <property type="component" value="Unassembled WGS sequence"/>
</dbReference>
<dbReference type="HAMAP" id="MF_00120">
    <property type="entry name" value="GatA"/>
    <property type="match status" value="1"/>
</dbReference>
<evidence type="ECO:0000256" key="2">
    <source>
        <dbReference type="ARBA" id="ARBA00011123"/>
    </source>
</evidence>
<feature type="active site" description="Charge relay system" evidence="10">
    <location>
        <position position="76"/>
    </location>
</feature>
<dbReference type="PANTHER" id="PTHR11895:SF151">
    <property type="entry name" value="GLUTAMYL-TRNA(GLN) AMIDOTRANSFERASE SUBUNIT A"/>
    <property type="match status" value="1"/>
</dbReference>
<name>A0ABU1GHT7_9GAMM</name>
<feature type="active site" description="Charge relay system" evidence="10">
    <location>
        <position position="151"/>
    </location>
</feature>
<feature type="domain" description="Amidase" evidence="11">
    <location>
        <begin position="22"/>
        <end position="462"/>
    </location>
</feature>
<comment type="catalytic activity">
    <reaction evidence="9 10">
        <text>L-glutamyl-tRNA(Gln) + L-glutamine + ATP + H2O = L-glutaminyl-tRNA(Gln) + L-glutamate + ADP + phosphate + H(+)</text>
        <dbReference type="Rhea" id="RHEA:17521"/>
        <dbReference type="Rhea" id="RHEA-COMP:9681"/>
        <dbReference type="Rhea" id="RHEA-COMP:9684"/>
        <dbReference type="ChEBI" id="CHEBI:15377"/>
        <dbReference type="ChEBI" id="CHEBI:15378"/>
        <dbReference type="ChEBI" id="CHEBI:29985"/>
        <dbReference type="ChEBI" id="CHEBI:30616"/>
        <dbReference type="ChEBI" id="CHEBI:43474"/>
        <dbReference type="ChEBI" id="CHEBI:58359"/>
        <dbReference type="ChEBI" id="CHEBI:78520"/>
        <dbReference type="ChEBI" id="CHEBI:78521"/>
        <dbReference type="ChEBI" id="CHEBI:456216"/>
        <dbReference type="EC" id="6.3.5.7"/>
    </reaction>
</comment>
<evidence type="ECO:0000256" key="4">
    <source>
        <dbReference type="ARBA" id="ARBA00014428"/>
    </source>
</evidence>
<dbReference type="InterPro" id="IPR020556">
    <property type="entry name" value="Amidase_CS"/>
</dbReference>
<proteinExistence type="inferred from homology"/>